<dbReference type="EMBL" id="CP114040">
    <property type="protein sequence ID" value="WAS95506.1"/>
    <property type="molecule type" value="Genomic_DNA"/>
</dbReference>
<dbReference type="Pfam" id="PF00072">
    <property type="entry name" value="Response_reg"/>
    <property type="match status" value="1"/>
</dbReference>
<dbReference type="Gene3D" id="1.10.10.10">
    <property type="entry name" value="Winged helix-like DNA-binding domain superfamily/Winged helix DNA-binding domain"/>
    <property type="match status" value="1"/>
</dbReference>
<dbReference type="PANTHER" id="PTHR48111">
    <property type="entry name" value="REGULATOR OF RPOS"/>
    <property type="match status" value="1"/>
</dbReference>
<feature type="domain" description="Response regulatory" evidence="4">
    <location>
        <begin position="3"/>
        <end position="117"/>
    </location>
</feature>
<dbReference type="CDD" id="cd00383">
    <property type="entry name" value="trans_reg_C"/>
    <property type="match status" value="1"/>
</dbReference>
<evidence type="ECO:0000313" key="7">
    <source>
        <dbReference type="Proteomes" id="UP001164459"/>
    </source>
</evidence>
<evidence type="ECO:0000259" key="4">
    <source>
        <dbReference type="PROSITE" id="PS50110"/>
    </source>
</evidence>
<keyword evidence="7" id="KW-1185">Reference proteome</keyword>
<dbReference type="InterPro" id="IPR011006">
    <property type="entry name" value="CheY-like_superfamily"/>
</dbReference>
<evidence type="ECO:0000259" key="5">
    <source>
        <dbReference type="PROSITE" id="PS51755"/>
    </source>
</evidence>
<proteinExistence type="predicted"/>
<dbReference type="Proteomes" id="UP001164459">
    <property type="component" value="Chromosome"/>
</dbReference>
<dbReference type="PANTHER" id="PTHR48111:SF36">
    <property type="entry name" value="TRANSCRIPTIONAL REGULATORY PROTEIN CUTR"/>
    <property type="match status" value="1"/>
</dbReference>
<dbReference type="SMART" id="SM00448">
    <property type="entry name" value="REC"/>
    <property type="match status" value="1"/>
</dbReference>
<dbReference type="Pfam" id="PF00486">
    <property type="entry name" value="Trans_reg_C"/>
    <property type="match status" value="1"/>
</dbReference>
<evidence type="ECO:0000256" key="2">
    <source>
        <dbReference type="PROSITE-ProRule" id="PRU00169"/>
    </source>
</evidence>
<gene>
    <name evidence="6" type="ORF">O0S08_05035</name>
</gene>
<dbReference type="InterPro" id="IPR039420">
    <property type="entry name" value="WalR-like"/>
</dbReference>
<protein>
    <submittedName>
        <fullName evidence="6">Response regulator transcription factor</fullName>
    </submittedName>
</protein>
<organism evidence="6 7">
    <name type="scientific">Nannocystis punicea</name>
    <dbReference type="NCBI Taxonomy" id="2995304"/>
    <lineage>
        <taxon>Bacteria</taxon>
        <taxon>Pseudomonadati</taxon>
        <taxon>Myxococcota</taxon>
        <taxon>Polyangia</taxon>
        <taxon>Nannocystales</taxon>
        <taxon>Nannocystaceae</taxon>
        <taxon>Nannocystis</taxon>
    </lineage>
</organism>
<feature type="domain" description="OmpR/PhoB-type" evidence="5">
    <location>
        <begin position="123"/>
        <end position="219"/>
    </location>
</feature>
<keyword evidence="1 3" id="KW-0238">DNA-binding</keyword>
<dbReference type="PROSITE" id="PS50110">
    <property type="entry name" value="RESPONSE_REGULATORY"/>
    <property type="match status" value="1"/>
</dbReference>
<evidence type="ECO:0000313" key="6">
    <source>
        <dbReference type="EMBL" id="WAS95506.1"/>
    </source>
</evidence>
<dbReference type="InterPro" id="IPR016032">
    <property type="entry name" value="Sig_transdc_resp-reg_C-effctor"/>
</dbReference>
<evidence type="ECO:0000256" key="3">
    <source>
        <dbReference type="PROSITE-ProRule" id="PRU01091"/>
    </source>
</evidence>
<feature type="modified residue" description="4-aspartylphosphate" evidence="2">
    <location>
        <position position="52"/>
    </location>
</feature>
<dbReference type="RefSeq" id="WP_269037847.1">
    <property type="nucleotide sequence ID" value="NZ_CP114040.1"/>
</dbReference>
<feature type="DNA-binding region" description="OmpR/PhoB-type" evidence="3">
    <location>
        <begin position="123"/>
        <end position="219"/>
    </location>
</feature>
<dbReference type="SUPFAM" id="SSF52172">
    <property type="entry name" value="CheY-like"/>
    <property type="match status" value="1"/>
</dbReference>
<reference evidence="6" key="1">
    <citation type="submission" date="2022-11" db="EMBL/GenBank/DDBJ databases">
        <title>Minimal conservation of predation-associated metabolite biosynthetic gene clusters underscores biosynthetic potential of Myxococcota including descriptions for ten novel species: Archangium lansinium sp. nov., Myxococcus landrumus sp. nov., Nannocystis bai.</title>
        <authorList>
            <person name="Ahearne A."/>
            <person name="Stevens C."/>
            <person name="Dowd S."/>
        </authorList>
    </citation>
    <scope>NUCLEOTIDE SEQUENCE</scope>
    <source>
        <strain evidence="6">Fl3</strain>
    </source>
</reference>
<dbReference type="SMART" id="SM00862">
    <property type="entry name" value="Trans_reg_C"/>
    <property type="match status" value="1"/>
</dbReference>
<accession>A0ABY7H8D2</accession>
<dbReference type="InterPro" id="IPR036388">
    <property type="entry name" value="WH-like_DNA-bd_sf"/>
</dbReference>
<evidence type="ECO:0000256" key="1">
    <source>
        <dbReference type="ARBA" id="ARBA00023125"/>
    </source>
</evidence>
<dbReference type="Gene3D" id="3.40.50.2300">
    <property type="match status" value="1"/>
</dbReference>
<name>A0ABY7H8D2_9BACT</name>
<sequence length="221" mass="24438">MLKLLVVEDNKKLSSFLCRALSEEGYSVDEVDDGSRAIAACMKCDYDIVVLDWTLPSADGLAVCRALRALGHTVGILVLTAKSDVQERIAGFDAGVDFFLSKPFDVSELLARVRALGRRCRAARYLEVGGMRIDRLERVAVLDGQPLELSPREFTVLYLLMTEAGRPVARNELLEKVWAQTADTAGNIVDATVKNLRSKLGEHARLLETVRGVGYRWQLDA</sequence>
<keyword evidence="2" id="KW-0597">Phosphoprotein</keyword>
<dbReference type="InterPro" id="IPR001867">
    <property type="entry name" value="OmpR/PhoB-type_DNA-bd"/>
</dbReference>
<dbReference type="SUPFAM" id="SSF46894">
    <property type="entry name" value="C-terminal effector domain of the bipartite response regulators"/>
    <property type="match status" value="1"/>
</dbReference>
<dbReference type="PROSITE" id="PS51755">
    <property type="entry name" value="OMPR_PHOB"/>
    <property type="match status" value="1"/>
</dbReference>
<dbReference type="InterPro" id="IPR001789">
    <property type="entry name" value="Sig_transdc_resp-reg_receiver"/>
</dbReference>